<accession>A0A4S4B347</accession>
<feature type="signal peptide" evidence="17">
    <location>
        <begin position="1"/>
        <end position="44"/>
    </location>
</feature>
<evidence type="ECO:0000256" key="12">
    <source>
        <dbReference type="ARBA" id="ARBA00023170"/>
    </source>
</evidence>
<keyword evidence="3 14" id="KW-0813">Transport</keyword>
<keyword evidence="5" id="KW-0410">Iron transport</keyword>
<proteinExistence type="inferred from homology"/>
<dbReference type="InterPro" id="IPR010917">
    <property type="entry name" value="TonB_rcpt_CS"/>
</dbReference>
<evidence type="ECO:0000256" key="3">
    <source>
        <dbReference type="ARBA" id="ARBA00022448"/>
    </source>
</evidence>
<keyword evidence="7 17" id="KW-0732">Signal</keyword>
<keyword evidence="12 19" id="KW-0675">Receptor</keyword>
<evidence type="ECO:0000256" key="10">
    <source>
        <dbReference type="ARBA" id="ARBA00023077"/>
    </source>
</evidence>
<keyword evidence="4 14" id="KW-1134">Transmembrane beta strand</keyword>
<dbReference type="GO" id="GO:0009279">
    <property type="term" value="C:cell outer membrane"/>
    <property type="evidence" value="ECO:0007669"/>
    <property type="project" value="UniProtKB-SubCell"/>
</dbReference>
<comment type="similarity">
    <text evidence="2 14 16">Belongs to the TonB-dependent receptor family.</text>
</comment>
<dbReference type="GO" id="GO:0038023">
    <property type="term" value="F:signaling receptor activity"/>
    <property type="evidence" value="ECO:0007669"/>
    <property type="project" value="InterPro"/>
</dbReference>
<dbReference type="Pfam" id="PF00593">
    <property type="entry name" value="TonB_dep_Rec_b-barrel"/>
    <property type="match status" value="1"/>
</dbReference>
<dbReference type="InterPro" id="IPR012910">
    <property type="entry name" value="Plug_dom"/>
</dbReference>
<evidence type="ECO:0000256" key="17">
    <source>
        <dbReference type="SAM" id="SignalP"/>
    </source>
</evidence>
<keyword evidence="8" id="KW-0408">Iron</keyword>
<dbReference type="InterPro" id="IPR039426">
    <property type="entry name" value="TonB-dep_rcpt-like"/>
</dbReference>
<feature type="short sequence motif" description="TonB C-terminal box" evidence="15">
    <location>
        <begin position="805"/>
        <end position="822"/>
    </location>
</feature>
<dbReference type="EMBL" id="SSOC01000002">
    <property type="protein sequence ID" value="THF66170.1"/>
    <property type="molecule type" value="Genomic_DNA"/>
</dbReference>
<evidence type="ECO:0000256" key="8">
    <source>
        <dbReference type="ARBA" id="ARBA00023004"/>
    </source>
</evidence>
<dbReference type="AlphaFoldDB" id="A0A4S4B347"/>
<dbReference type="Gene3D" id="2.170.130.10">
    <property type="entry name" value="TonB-dependent receptor, plug domain"/>
    <property type="match status" value="1"/>
</dbReference>
<dbReference type="RefSeq" id="WP_136347119.1">
    <property type="nucleotide sequence ID" value="NZ_SSOC01000002.1"/>
</dbReference>
<dbReference type="SUPFAM" id="SSF56935">
    <property type="entry name" value="Porins"/>
    <property type="match status" value="1"/>
</dbReference>
<reference evidence="19 20" key="1">
    <citation type="submission" date="2019-04" db="EMBL/GenBank/DDBJ databases">
        <title>Azoarcus nasutitermitis sp. nov. isolated from termite nest.</title>
        <authorList>
            <person name="Lin S.-Y."/>
            <person name="Hameed A."/>
            <person name="Hsu Y.-H."/>
            <person name="Young C.-C."/>
        </authorList>
    </citation>
    <scope>NUCLEOTIDE SEQUENCE [LARGE SCALE GENOMIC DNA]</scope>
    <source>
        <strain evidence="19 20">CC-YHH838</strain>
    </source>
</reference>
<dbReference type="OrthoDB" id="174652at2"/>
<dbReference type="InterPro" id="IPR037066">
    <property type="entry name" value="Plug_dom_sf"/>
</dbReference>
<evidence type="ECO:0000256" key="6">
    <source>
        <dbReference type="ARBA" id="ARBA00022692"/>
    </source>
</evidence>
<keyword evidence="9" id="KW-0406">Ion transport</keyword>
<evidence type="ECO:0000256" key="16">
    <source>
        <dbReference type="RuleBase" id="RU003357"/>
    </source>
</evidence>
<dbReference type="SMART" id="SM00965">
    <property type="entry name" value="STN"/>
    <property type="match status" value="1"/>
</dbReference>
<feature type="domain" description="Secretin/TonB short N-terminal" evidence="18">
    <location>
        <begin position="73"/>
        <end position="124"/>
    </location>
</feature>
<evidence type="ECO:0000256" key="13">
    <source>
        <dbReference type="ARBA" id="ARBA00023237"/>
    </source>
</evidence>
<dbReference type="Gene3D" id="3.55.50.30">
    <property type="match status" value="1"/>
</dbReference>
<feature type="chain" id="PRO_5021032976" evidence="17">
    <location>
        <begin position="45"/>
        <end position="822"/>
    </location>
</feature>
<organism evidence="19 20">
    <name type="scientific">Pseudothauera nasutitermitis</name>
    <dbReference type="NCBI Taxonomy" id="2565930"/>
    <lineage>
        <taxon>Bacteria</taxon>
        <taxon>Pseudomonadati</taxon>
        <taxon>Pseudomonadota</taxon>
        <taxon>Betaproteobacteria</taxon>
        <taxon>Rhodocyclales</taxon>
        <taxon>Zoogloeaceae</taxon>
        <taxon>Pseudothauera</taxon>
    </lineage>
</organism>
<dbReference type="Pfam" id="PF07660">
    <property type="entry name" value="STN"/>
    <property type="match status" value="1"/>
</dbReference>
<sequence length="822" mass="89646">MIRSIPLRSHRRRHPLAVTALAAALRAGLGALALSALPAGPAFSAESAAERQYAIAAGPLGDILAEYAATAGVQLVFDPALLQGLHSPGLQGRYALREGFEQLLRDSGWQAVPQGGNGWSLRKVAGGRPTATLAAVTVSAQRLQDGTTEGSGQYTTGAMNTATKMALSPRETPQSVSVLTRAQIDDQNLTTLDDAVQQITGLTIQKGYYTGDSGSFSARGFPVANLLLDGVPTSAGANGTFNADNDALDIYDRVEVVRGATGLTTGAGTPSAAINLVRKRPTAQTQGRVTLSAGSWDNYRAMVDAGGPLNEAGTLRGRVVASVQDSDKFYDVAHDRNHQLYGILEADLTPETVATLGFHYRKVDNDGLLPGLPTNPDGSFLSGLRRSANLANDFDYWKQTDKTLFAELTHRFANDWQMKAAAVWKRPEQDMLFSGLYRNGGVLRQNTQHYRLDNEQDSYDLSLNGPFSLFGRTHELMLGASYRSRDNLNWGGWAAYSWTAAGPAVDPYDWDSSAVSRPDIDMTLWGIDTTTRQQAVYAATRLSIADPLKVILGTRINRYKHDNHRNNTSYKVNQELTPYLGAIYDLDDRHSVYASWTEIFEPQGSYDSSGKLLDPITGTNYEVGVKGEYFGGRLNASLAAFVIRQQNRATDDLAGPNPCPGSAWGYCQRASGEVESKGIELEVSGALTPDWQLMAGYTYVAAKYTKDAERSNIGRLLNPSLPRHQFKLSTSYRLPGELRRWRVGGNLYAQNGIKASEDSRIRQSGYAVVGLHTAYSVDKQTEIRLNIHNLFDKRYYQTIGWDAGGNVFGAPRNFTLSAQYSF</sequence>
<dbReference type="PANTHER" id="PTHR32552:SF74">
    <property type="entry name" value="HYDROXAMATE SIDEROPHORE RECEPTOR FHUE"/>
    <property type="match status" value="1"/>
</dbReference>
<dbReference type="InterPro" id="IPR011662">
    <property type="entry name" value="Secretin/TonB_short_N"/>
</dbReference>
<keyword evidence="11 14" id="KW-0472">Membrane</keyword>
<evidence type="ECO:0000256" key="1">
    <source>
        <dbReference type="ARBA" id="ARBA00004571"/>
    </source>
</evidence>
<dbReference type="CDD" id="cd01347">
    <property type="entry name" value="ligand_gated_channel"/>
    <property type="match status" value="1"/>
</dbReference>
<evidence type="ECO:0000256" key="9">
    <source>
        <dbReference type="ARBA" id="ARBA00023065"/>
    </source>
</evidence>
<dbReference type="PROSITE" id="PS52016">
    <property type="entry name" value="TONB_DEPENDENT_REC_3"/>
    <property type="match status" value="1"/>
</dbReference>
<evidence type="ECO:0000256" key="5">
    <source>
        <dbReference type="ARBA" id="ARBA00022496"/>
    </source>
</evidence>
<evidence type="ECO:0000256" key="4">
    <source>
        <dbReference type="ARBA" id="ARBA00022452"/>
    </source>
</evidence>
<keyword evidence="10 16" id="KW-0798">TonB box</keyword>
<evidence type="ECO:0000259" key="18">
    <source>
        <dbReference type="SMART" id="SM00965"/>
    </source>
</evidence>
<dbReference type="GO" id="GO:0015344">
    <property type="term" value="F:siderophore uptake transmembrane transporter activity"/>
    <property type="evidence" value="ECO:0007669"/>
    <property type="project" value="TreeGrafter"/>
</dbReference>
<gene>
    <name evidence="19" type="ORF">E6C76_04745</name>
</gene>
<evidence type="ECO:0000313" key="19">
    <source>
        <dbReference type="EMBL" id="THF66170.1"/>
    </source>
</evidence>
<dbReference type="Proteomes" id="UP000308430">
    <property type="component" value="Unassembled WGS sequence"/>
</dbReference>
<protein>
    <submittedName>
        <fullName evidence="19">TonB-dependent siderophore receptor</fullName>
    </submittedName>
</protein>
<evidence type="ECO:0000256" key="15">
    <source>
        <dbReference type="PROSITE-ProRule" id="PRU10144"/>
    </source>
</evidence>
<keyword evidence="6 14" id="KW-0812">Transmembrane</keyword>
<dbReference type="InterPro" id="IPR010105">
    <property type="entry name" value="TonB_sidphr_rcpt"/>
</dbReference>
<name>A0A4S4B347_9RHOO</name>
<dbReference type="PANTHER" id="PTHR32552">
    <property type="entry name" value="FERRICHROME IRON RECEPTOR-RELATED"/>
    <property type="match status" value="1"/>
</dbReference>
<dbReference type="NCBIfam" id="TIGR01783">
    <property type="entry name" value="TonB-siderophor"/>
    <property type="match status" value="1"/>
</dbReference>
<evidence type="ECO:0000313" key="20">
    <source>
        <dbReference type="Proteomes" id="UP000308430"/>
    </source>
</evidence>
<dbReference type="GO" id="GO:0015891">
    <property type="term" value="P:siderophore transport"/>
    <property type="evidence" value="ECO:0007669"/>
    <property type="project" value="InterPro"/>
</dbReference>
<dbReference type="Gene3D" id="2.40.170.20">
    <property type="entry name" value="TonB-dependent receptor, beta-barrel domain"/>
    <property type="match status" value="1"/>
</dbReference>
<dbReference type="InterPro" id="IPR000531">
    <property type="entry name" value="Beta-barrel_TonB"/>
</dbReference>
<dbReference type="PROSITE" id="PS01156">
    <property type="entry name" value="TONB_DEPENDENT_REC_2"/>
    <property type="match status" value="1"/>
</dbReference>
<evidence type="ECO:0000256" key="14">
    <source>
        <dbReference type="PROSITE-ProRule" id="PRU01360"/>
    </source>
</evidence>
<evidence type="ECO:0000256" key="2">
    <source>
        <dbReference type="ARBA" id="ARBA00009810"/>
    </source>
</evidence>
<dbReference type="FunFam" id="2.170.130.10:FF:000010">
    <property type="entry name" value="Ferripyoverdine receptor"/>
    <property type="match status" value="1"/>
</dbReference>
<comment type="subcellular location">
    <subcellularLocation>
        <location evidence="1 14">Cell outer membrane</location>
        <topology evidence="1 14">Multi-pass membrane protein</topology>
    </subcellularLocation>
</comment>
<keyword evidence="20" id="KW-1185">Reference proteome</keyword>
<evidence type="ECO:0000256" key="7">
    <source>
        <dbReference type="ARBA" id="ARBA00022729"/>
    </source>
</evidence>
<comment type="caution">
    <text evidence="19">The sequence shown here is derived from an EMBL/GenBank/DDBJ whole genome shotgun (WGS) entry which is preliminary data.</text>
</comment>
<dbReference type="InterPro" id="IPR036942">
    <property type="entry name" value="Beta-barrel_TonB_sf"/>
</dbReference>
<evidence type="ECO:0000256" key="11">
    <source>
        <dbReference type="ARBA" id="ARBA00023136"/>
    </source>
</evidence>
<keyword evidence="13 14" id="KW-0998">Cell outer membrane</keyword>
<dbReference type="Pfam" id="PF07715">
    <property type="entry name" value="Plug"/>
    <property type="match status" value="1"/>
</dbReference>